<feature type="compositionally biased region" description="Low complexity" evidence="1">
    <location>
        <begin position="57"/>
        <end position="77"/>
    </location>
</feature>
<sequence length="347" mass="39116">MRMHPIAAGLLAVLTHQASLAADDPSKQPGYDAGYQAGYAAALKALAAQRSDDSNKTAPPTSPASTASQAAPAANSPDPTPKVQVGSDWWNHSSYLYPQRDSWRHHIEASYSGTWLDGNDSGRALRASGKVYSNYNAWNNELSLSVDNRNIQQVSGGGNVKDYEILQESVRYDLNPQWYLGGGYIYEVDDQNLITSRHTLLAGLGYYWIDQPGLRLDTYLALGRFRENYDDFVRTYVRLNSRDSNIVYAYQTLQWQINPSWSLREGFRLIQDQGESGRYVLASAATGLYKAAEYVKRYRYLASLSLNYQMSQNVMVSLGWEKRYDSNPWPDVLKSDITKRLSVQLQY</sequence>
<dbReference type="InterPro" id="IPR007433">
    <property type="entry name" value="DUF481"/>
</dbReference>
<evidence type="ECO:0000313" key="3">
    <source>
        <dbReference type="EMBL" id="MDK2124392.1"/>
    </source>
</evidence>
<proteinExistence type="predicted"/>
<evidence type="ECO:0000256" key="1">
    <source>
        <dbReference type="SAM" id="MobiDB-lite"/>
    </source>
</evidence>
<dbReference type="Proteomes" id="UP001172778">
    <property type="component" value="Unassembled WGS sequence"/>
</dbReference>
<keyword evidence="4" id="KW-1185">Reference proteome</keyword>
<feature type="region of interest" description="Disordered" evidence="1">
    <location>
        <begin position="48"/>
        <end position="84"/>
    </location>
</feature>
<protein>
    <submittedName>
        <fullName evidence="3">DUF481 domain-containing protein</fullName>
    </submittedName>
</protein>
<accession>A0ABT7E0F8</accession>
<evidence type="ECO:0000256" key="2">
    <source>
        <dbReference type="SAM" id="SignalP"/>
    </source>
</evidence>
<keyword evidence="2" id="KW-0732">Signal</keyword>
<dbReference type="Pfam" id="PF04338">
    <property type="entry name" value="DUF481"/>
    <property type="match status" value="1"/>
</dbReference>
<feature type="signal peptide" evidence="2">
    <location>
        <begin position="1"/>
        <end position="21"/>
    </location>
</feature>
<name>A0ABT7E0F8_9NEIS</name>
<gene>
    <name evidence="3" type="ORF">PZA18_10045</name>
</gene>
<dbReference type="RefSeq" id="WP_284100703.1">
    <property type="nucleotide sequence ID" value="NZ_JARRAF010000009.1"/>
</dbReference>
<organism evidence="3 4">
    <name type="scientific">Parachitinimonas caeni</name>
    <dbReference type="NCBI Taxonomy" id="3031301"/>
    <lineage>
        <taxon>Bacteria</taxon>
        <taxon>Pseudomonadati</taxon>
        <taxon>Pseudomonadota</taxon>
        <taxon>Betaproteobacteria</taxon>
        <taxon>Neisseriales</taxon>
        <taxon>Chitinibacteraceae</taxon>
        <taxon>Parachitinimonas</taxon>
    </lineage>
</organism>
<feature type="chain" id="PRO_5045369329" evidence="2">
    <location>
        <begin position="22"/>
        <end position="347"/>
    </location>
</feature>
<reference evidence="3" key="1">
    <citation type="submission" date="2023-03" db="EMBL/GenBank/DDBJ databases">
        <title>Chitinimonas shenzhenensis gen. nov., sp. nov., a novel member of family Burkholderiaceae isolated from activated sludge collected in Shen Zhen, China.</title>
        <authorList>
            <person name="Wang X."/>
        </authorList>
    </citation>
    <scope>NUCLEOTIDE SEQUENCE</scope>
    <source>
        <strain evidence="3">DQS-5</strain>
    </source>
</reference>
<dbReference type="EMBL" id="JARRAF010000009">
    <property type="protein sequence ID" value="MDK2124392.1"/>
    <property type="molecule type" value="Genomic_DNA"/>
</dbReference>
<comment type="caution">
    <text evidence="3">The sequence shown here is derived from an EMBL/GenBank/DDBJ whole genome shotgun (WGS) entry which is preliminary data.</text>
</comment>
<evidence type="ECO:0000313" key="4">
    <source>
        <dbReference type="Proteomes" id="UP001172778"/>
    </source>
</evidence>
<dbReference type="SUPFAM" id="SSF56935">
    <property type="entry name" value="Porins"/>
    <property type="match status" value="1"/>
</dbReference>